<feature type="signal peptide" evidence="1">
    <location>
        <begin position="1"/>
        <end position="17"/>
    </location>
</feature>
<protein>
    <recommendedName>
        <fullName evidence="4">Lipoprotein</fullName>
    </recommendedName>
</protein>
<name>A0A1C3RET4_9PROT</name>
<keyword evidence="1" id="KW-0732">Signal</keyword>
<sequence>MKVFHSAALLCCSVVLSGCFSHSMMRTQQHFGVEGWIAGAATEGHLDVVVYGTDDHMLKKSIVQAMDGHHEGPPVPMRLLDKDPQKGTRIVVILDHGHDVYSSYACDLPKEGIDFDKGPATRAALTFCYDDTEYGFVSATSLQGKLMAGSAPFDDFYRNATYYLANPYYEETYNSSDCELGSAC</sequence>
<dbReference type="RefSeq" id="WP_069186482.1">
    <property type="nucleotide sequence ID" value="NZ_FLYE01000004.1"/>
</dbReference>
<dbReference type="OrthoDB" id="7869801at2"/>
<keyword evidence="3" id="KW-1185">Reference proteome</keyword>
<dbReference type="PROSITE" id="PS51257">
    <property type="entry name" value="PROKAR_LIPOPROTEIN"/>
    <property type="match status" value="1"/>
</dbReference>
<evidence type="ECO:0000313" key="2">
    <source>
        <dbReference type="EMBL" id="SCA55779.1"/>
    </source>
</evidence>
<dbReference type="AlphaFoldDB" id="A0A1C3RET4"/>
<evidence type="ECO:0008006" key="4">
    <source>
        <dbReference type="Google" id="ProtNLM"/>
    </source>
</evidence>
<accession>A0A1C3RET4</accession>
<gene>
    <name evidence="2" type="ORF">MTBPR1_120085</name>
</gene>
<reference evidence="2 3" key="1">
    <citation type="submission" date="2016-07" db="EMBL/GenBank/DDBJ databases">
        <authorList>
            <person name="Lefevre C.T."/>
        </authorList>
    </citation>
    <scope>NUCLEOTIDE SEQUENCE [LARGE SCALE GENOMIC DNA]</scope>
    <source>
        <strain evidence="2">PR1</strain>
    </source>
</reference>
<feature type="chain" id="PRO_5008680692" description="Lipoprotein" evidence="1">
    <location>
        <begin position="18"/>
        <end position="184"/>
    </location>
</feature>
<dbReference type="EMBL" id="FLYE01000004">
    <property type="protein sequence ID" value="SCA55779.1"/>
    <property type="molecule type" value="Genomic_DNA"/>
</dbReference>
<dbReference type="STRING" id="1867952.MTBPR1_120085"/>
<organism evidence="2 3">
    <name type="scientific">Candidatus Terasakiella magnetica</name>
    <dbReference type="NCBI Taxonomy" id="1867952"/>
    <lineage>
        <taxon>Bacteria</taxon>
        <taxon>Pseudomonadati</taxon>
        <taxon>Pseudomonadota</taxon>
        <taxon>Alphaproteobacteria</taxon>
        <taxon>Rhodospirillales</taxon>
        <taxon>Terasakiellaceae</taxon>
        <taxon>Terasakiella</taxon>
    </lineage>
</organism>
<evidence type="ECO:0000256" key="1">
    <source>
        <dbReference type="SAM" id="SignalP"/>
    </source>
</evidence>
<proteinExistence type="predicted"/>
<evidence type="ECO:0000313" key="3">
    <source>
        <dbReference type="Proteomes" id="UP000231658"/>
    </source>
</evidence>
<dbReference type="Proteomes" id="UP000231658">
    <property type="component" value="Unassembled WGS sequence"/>
</dbReference>